<feature type="transmembrane region" description="Helical" evidence="1">
    <location>
        <begin position="72"/>
        <end position="97"/>
    </location>
</feature>
<keyword evidence="3" id="KW-1185">Reference proteome</keyword>
<dbReference type="EMBL" id="BQXS01007047">
    <property type="protein sequence ID" value="GKT24891.1"/>
    <property type="molecule type" value="Genomic_DNA"/>
</dbReference>
<evidence type="ECO:0000256" key="1">
    <source>
        <dbReference type="SAM" id="Phobius"/>
    </source>
</evidence>
<keyword evidence="1" id="KW-1133">Transmembrane helix</keyword>
<organism evidence="2 3">
    <name type="scientific">Aduncisulcus paluster</name>
    <dbReference type="NCBI Taxonomy" id="2918883"/>
    <lineage>
        <taxon>Eukaryota</taxon>
        <taxon>Metamonada</taxon>
        <taxon>Carpediemonas-like organisms</taxon>
        <taxon>Aduncisulcus</taxon>
    </lineage>
</organism>
<name>A0ABQ5K0Z2_9EUKA</name>
<evidence type="ECO:0000313" key="2">
    <source>
        <dbReference type="EMBL" id="GKT24891.1"/>
    </source>
</evidence>
<proteinExistence type="predicted"/>
<keyword evidence="1" id="KW-0472">Membrane</keyword>
<feature type="transmembrane region" description="Helical" evidence="1">
    <location>
        <begin position="48"/>
        <end position="66"/>
    </location>
</feature>
<dbReference type="Proteomes" id="UP001057375">
    <property type="component" value="Unassembled WGS sequence"/>
</dbReference>
<evidence type="ECO:0000313" key="3">
    <source>
        <dbReference type="Proteomes" id="UP001057375"/>
    </source>
</evidence>
<reference evidence="2" key="1">
    <citation type="submission" date="2022-03" db="EMBL/GenBank/DDBJ databases">
        <title>Draft genome sequence of Aduncisulcus paluster, a free-living microaerophilic Fornicata.</title>
        <authorList>
            <person name="Yuyama I."/>
            <person name="Kume K."/>
            <person name="Tamura T."/>
            <person name="Inagaki Y."/>
            <person name="Hashimoto T."/>
        </authorList>
    </citation>
    <scope>NUCLEOTIDE SEQUENCE</scope>
    <source>
        <strain evidence="2">NY0171</strain>
    </source>
</reference>
<feature type="non-terminal residue" evidence="2">
    <location>
        <position position="116"/>
    </location>
</feature>
<accession>A0ABQ5K0Z2</accession>
<sequence>MAVRTCLNVSRSLITELREGTLESLMLTPFSRYGYFAGNMLQQTVTSMGEIALAFILCMPFGFSAQGFSLPFFLLSLMASLVAFFGMSMMLGALMLYTRDTYISQNTLFIFMYLVS</sequence>
<protein>
    <submittedName>
        <fullName evidence="2">ABC transporter permease</fullName>
    </submittedName>
</protein>
<keyword evidence="1" id="KW-0812">Transmembrane</keyword>
<gene>
    <name evidence="2" type="ORF">ADUPG1_004616</name>
</gene>
<comment type="caution">
    <text evidence="2">The sequence shown here is derived from an EMBL/GenBank/DDBJ whole genome shotgun (WGS) entry which is preliminary data.</text>
</comment>